<protein>
    <submittedName>
        <fullName evidence="10">AI-2E family transporter</fullName>
    </submittedName>
</protein>
<evidence type="ECO:0000256" key="9">
    <source>
        <dbReference type="SAM" id="Phobius"/>
    </source>
</evidence>
<evidence type="ECO:0000313" key="10">
    <source>
        <dbReference type="EMBL" id="NMH99323.1"/>
    </source>
</evidence>
<dbReference type="InterPro" id="IPR002549">
    <property type="entry name" value="AI-2E-like"/>
</dbReference>
<dbReference type="EMBL" id="JAAXLA010000034">
    <property type="protein sequence ID" value="NMH99323.1"/>
    <property type="molecule type" value="Genomic_DNA"/>
</dbReference>
<keyword evidence="11" id="KW-1185">Reference proteome</keyword>
<feature type="region of interest" description="Disordered" evidence="8">
    <location>
        <begin position="1"/>
        <end position="30"/>
    </location>
</feature>
<feature type="transmembrane region" description="Helical" evidence="9">
    <location>
        <begin position="90"/>
        <end position="111"/>
    </location>
</feature>
<feature type="transmembrane region" description="Helical" evidence="9">
    <location>
        <begin position="273"/>
        <end position="294"/>
    </location>
</feature>
<comment type="subcellular location">
    <subcellularLocation>
        <location evidence="1">Cell membrane</location>
        <topology evidence="1">Multi-pass membrane protein</topology>
    </subcellularLocation>
</comment>
<dbReference type="Pfam" id="PF01594">
    <property type="entry name" value="AI-2E_transport"/>
    <property type="match status" value="1"/>
</dbReference>
<comment type="similarity">
    <text evidence="2">Belongs to the autoinducer-2 exporter (AI-2E) (TC 2.A.86) family.</text>
</comment>
<feature type="transmembrane region" description="Helical" evidence="9">
    <location>
        <begin position="196"/>
        <end position="222"/>
    </location>
</feature>
<evidence type="ECO:0000256" key="8">
    <source>
        <dbReference type="SAM" id="MobiDB-lite"/>
    </source>
</evidence>
<evidence type="ECO:0000256" key="3">
    <source>
        <dbReference type="ARBA" id="ARBA00022448"/>
    </source>
</evidence>
<dbReference type="RefSeq" id="WP_169382804.1">
    <property type="nucleotide sequence ID" value="NZ_JAAXLA010000034.1"/>
</dbReference>
<dbReference type="Proteomes" id="UP000820669">
    <property type="component" value="Unassembled WGS sequence"/>
</dbReference>
<organism evidence="10 11">
    <name type="scientific">Pseudonocardia acidicola</name>
    <dbReference type="NCBI Taxonomy" id="2724939"/>
    <lineage>
        <taxon>Bacteria</taxon>
        <taxon>Bacillati</taxon>
        <taxon>Actinomycetota</taxon>
        <taxon>Actinomycetes</taxon>
        <taxon>Pseudonocardiales</taxon>
        <taxon>Pseudonocardiaceae</taxon>
        <taxon>Pseudonocardia</taxon>
    </lineage>
</organism>
<feature type="transmembrane region" description="Helical" evidence="9">
    <location>
        <begin position="63"/>
        <end position="84"/>
    </location>
</feature>
<feature type="transmembrane region" description="Helical" evidence="9">
    <location>
        <begin position="306"/>
        <end position="332"/>
    </location>
</feature>
<evidence type="ECO:0000256" key="2">
    <source>
        <dbReference type="ARBA" id="ARBA00009773"/>
    </source>
</evidence>
<feature type="transmembrane region" description="Helical" evidence="9">
    <location>
        <begin position="352"/>
        <end position="385"/>
    </location>
</feature>
<name>A0ABX1SCM8_9PSEU</name>
<evidence type="ECO:0000256" key="5">
    <source>
        <dbReference type="ARBA" id="ARBA00022692"/>
    </source>
</evidence>
<keyword evidence="3" id="KW-0813">Transport</keyword>
<evidence type="ECO:0000256" key="7">
    <source>
        <dbReference type="ARBA" id="ARBA00023136"/>
    </source>
</evidence>
<sequence>MAVSEDSGVAGATAEAGHHPSVAQPHGEDEGPVVDAEAVAARISTDEAPMGGLGRPLDRRSPFLVGVAGAAGVAVTVGLVEMIISARDVLVLIGLALFIAVGLEPAVSWLVRRGLPRLAGVACVVVGFLAAVGGFAAAAIPPLVSQATAFVAQMPRYLQEMTDRNSLVGQINARFHVQQSAEQALNGDAGSIAGGLLGAGVVVFNAVTSTLVVMVLTVYFLGSLPGLRAGLYRLVPNSRRPRAILIGDQIAARVGGYLLGNLAVSLIAATLTFIWLLIFGVPYPLLLAIAVALLDLIPVVGSTAAGVLVCLVALTVSLPVAVGTAGFFVVYRLVEDYLLVPKIIGTVVKVSALATVVAVLLGGVLFGVIGALVAIPIAAAVQLIVRETVLPRLDRA</sequence>
<gene>
    <name evidence="10" type="ORF">HF526_18690</name>
</gene>
<evidence type="ECO:0000256" key="1">
    <source>
        <dbReference type="ARBA" id="ARBA00004651"/>
    </source>
</evidence>
<keyword evidence="6 9" id="KW-1133">Transmembrane helix</keyword>
<keyword evidence="7 9" id="KW-0472">Membrane</keyword>
<reference evidence="10 11" key="1">
    <citation type="submission" date="2020-04" db="EMBL/GenBank/DDBJ databases">
        <authorList>
            <person name="Klaysubun C."/>
            <person name="Duangmal K."/>
            <person name="Lipun K."/>
        </authorList>
    </citation>
    <scope>NUCLEOTIDE SEQUENCE [LARGE SCALE GENOMIC DNA]</scope>
    <source>
        <strain evidence="10 11">K10HN5</strain>
    </source>
</reference>
<keyword evidence="5 9" id="KW-0812">Transmembrane</keyword>
<evidence type="ECO:0000256" key="4">
    <source>
        <dbReference type="ARBA" id="ARBA00022475"/>
    </source>
</evidence>
<evidence type="ECO:0000313" key="11">
    <source>
        <dbReference type="Proteomes" id="UP000820669"/>
    </source>
</evidence>
<accession>A0ABX1SCM8</accession>
<feature type="transmembrane region" description="Helical" evidence="9">
    <location>
        <begin position="118"/>
        <end position="140"/>
    </location>
</feature>
<evidence type="ECO:0000256" key="6">
    <source>
        <dbReference type="ARBA" id="ARBA00022989"/>
    </source>
</evidence>
<keyword evidence="4" id="KW-1003">Cell membrane</keyword>
<comment type="caution">
    <text evidence="10">The sequence shown here is derived from an EMBL/GenBank/DDBJ whole genome shotgun (WGS) entry which is preliminary data.</text>
</comment>
<dbReference type="PANTHER" id="PTHR21716:SF53">
    <property type="entry name" value="PERMEASE PERM-RELATED"/>
    <property type="match status" value="1"/>
</dbReference>
<dbReference type="PANTHER" id="PTHR21716">
    <property type="entry name" value="TRANSMEMBRANE PROTEIN"/>
    <property type="match status" value="1"/>
</dbReference>
<proteinExistence type="inferred from homology"/>